<dbReference type="RefSeq" id="WP_249773250.1">
    <property type="nucleotide sequence ID" value="NZ_CP097332.1"/>
</dbReference>
<evidence type="ECO:0000256" key="1">
    <source>
        <dbReference type="ARBA" id="ARBA00022679"/>
    </source>
</evidence>
<feature type="transmembrane region" description="Helical" evidence="3">
    <location>
        <begin position="65"/>
        <end position="82"/>
    </location>
</feature>
<dbReference type="Pfam" id="PF01066">
    <property type="entry name" value="CDP-OH_P_transf"/>
    <property type="match status" value="1"/>
</dbReference>
<accession>A0ABY4R0R6</accession>
<feature type="transmembrane region" description="Helical" evidence="3">
    <location>
        <begin position="88"/>
        <end position="106"/>
    </location>
</feature>
<comment type="similarity">
    <text evidence="2">Belongs to the CDP-alcohol phosphatidyltransferase class-I family.</text>
</comment>
<keyword evidence="5" id="KW-1185">Reference proteome</keyword>
<evidence type="ECO:0000256" key="3">
    <source>
        <dbReference type="SAM" id="Phobius"/>
    </source>
</evidence>
<feature type="transmembrane region" description="Helical" evidence="3">
    <location>
        <begin position="224"/>
        <end position="242"/>
    </location>
</feature>
<dbReference type="InterPro" id="IPR000462">
    <property type="entry name" value="CDP-OH_P_trans"/>
</dbReference>
<dbReference type="Proteomes" id="UP001056336">
    <property type="component" value="Chromosome"/>
</dbReference>
<dbReference type="Gene3D" id="1.20.120.1760">
    <property type="match status" value="1"/>
</dbReference>
<sequence>MSIDDRPAADGRIGPERSYRDVVAALAAAQKPAKGAPAYSRFINRKLGRYLAAAGYKAGRTPNQITAISAMFSFTGIAVLALVRPQIWTGVLIAVCLVLGYAFDAADGQLARLRGGGSKAGEWLDHIVDSAKISGLHLAVLISCYRFFGFHRPAWLLVPVAFTLVANVSFFGMLLNDFIRREVGARRGRPVEQGAPSTLRSALVIPTDYGVLCLAFLLLGWHHAFFGVYAVLGAASAGYLLLASVKWFRDMSALDNA</sequence>
<dbReference type="PROSITE" id="PS00379">
    <property type="entry name" value="CDP_ALCOHOL_P_TRANSF"/>
    <property type="match status" value="1"/>
</dbReference>
<keyword evidence="3" id="KW-1133">Transmembrane helix</keyword>
<feature type="transmembrane region" description="Helical" evidence="3">
    <location>
        <begin position="154"/>
        <end position="176"/>
    </location>
</feature>
<keyword evidence="3" id="KW-0472">Membrane</keyword>
<evidence type="ECO:0000313" key="5">
    <source>
        <dbReference type="Proteomes" id="UP001056336"/>
    </source>
</evidence>
<feature type="transmembrane region" description="Helical" evidence="3">
    <location>
        <begin position="197"/>
        <end position="218"/>
    </location>
</feature>
<dbReference type="InterPro" id="IPR048254">
    <property type="entry name" value="CDP_ALCOHOL_P_TRANSF_CS"/>
</dbReference>
<organism evidence="4 5">
    <name type="scientific">Jatrophihabitans telluris</name>
    <dbReference type="NCBI Taxonomy" id="2038343"/>
    <lineage>
        <taxon>Bacteria</taxon>
        <taxon>Bacillati</taxon>
        <taxon>Actinomycetota</taxon>
        <taxon>Actinomycetes</taxon>
        <taxon>Jatrophihabitantales</taxon>
        <taxon>Jatrophihabitantaceae</taxon>
        <taxon>Jatrophihabitans</taxon>
    </lineage>
</organism>
<evidence type="ECO:0000313" key="4">
    <source>
        <dbReference type="EMBL" id="UQX89354.1"/>
    </source>
</evidence>
<keyword evidence="1 2" id="KW-0808">Transferase</keyword>
<proteinExistence type="inferred from homology"/>
<dbReference type="InterPro" id="IPR043130">
    <property type="entry name" value="CDP-OH_PTrfase_TM_dom"/>
</dbReference>
<evidence type="ECO:0000256" key="2">
    <source>
        <dbReference type="RuleBase" id="RU003750"/>
    </source>
</evidence>
<dbReference type="EMBL" id="CP097332">
    <property type="protein sequence ID" value="UQX89354.1"/>
    <property type="molecule type" value="Genomic_DNA"/>
</dbReference>
<reference evidence="4" key="2">
    <citation type="submission" date="2022-05" db="EMBL/GenBank/DDBJ databases">
        <authorList>
            <person name="Kim J.-S."/>
            <person name="Lee K."/>
            <person name="Suh M."/>
            <person name="Eom M."/>
            <person name="Kim J.-S."/>
            <person name="Kim D.-S."/>
            <person name="Ko S.-H."/>
            <person name="Shin Y."/>
            <person name="Lee J.-S."/>
        </authorList>
    </citation>
    <scope>NUCLEOTIDE SEQUENCE</scope>
    <source>
        <strain evidence="4">N237</strain>
    </source>
</reference>
<reference evidence="4" key="1">
    <citation type="journal article" date="2018" name="Int. J. Syst. Evol. Microbiol.">
        <title>Jatrophihabitans telluris sp. nov., isolated from sediment soil of lava forest wetlands and the emended description of the genus Jatrophihabitans.</title>
        <authorList>
            <person name="Lee K.C."/>
            <person name="Suh M.K."/>
            <person name="Eom M.K."/>
            <person name="Kim K.K."/>
            <person name="Kim J.S."/>
            <person name="Kim D.S."/>
            <person name="Ko S.H."/>
            <person name="Shin Y.K."/>
            <person name="Lee J.S."/>
        </authorList>
    </citation>
    <scope>NUCLEOTIDE SEQUENCE</scope>
    <source>
        <strain evidence="4">N237</strain>
    </source>
</reference>
<name>A0ABY4R0R6_9ACTN</name>
<protein>
    <submittedName>
        <fullName evidence="4">CDP-alcohol phosphatidyltransferase family protein</fullName>
    </submittedName>
</protein>
<gene>
    <name evidence="4" type="ORF">M6D93_04955</name>
</gene>
<keyword evidence="3" id="KW-0812">Transmembrane</keyword>